<reference evidence="2" key="1">
    <citation type="journal article" date="2022" name="Environ. Microbiol.">
        <title>Functional analysis, diversity, and distribution of carbendazim hydrolases MheI and CbmA, responsible for the initial step in carbendazim degradation.</title>
        <authorList>
            <person name="Zhang M."/>
            <person name="Bai X."/>
            <person name="Li Q."/>
            <person name="Zhang L."/>
            <person name="Zhu Q."/>
            <person name="Gao S."/>
            <person name="Ke Z."/>
            <person name="Jiang M."/>
            <person name="Hu J."/>
            <person name="Qiu J."/>
            <person name="Hong Q."/>
        </authorList>
    </citation>
    <scope>NUCLEOTIDE SEQUENCE [LARGE SCALE GENOMIC DNA]</scope>
    <source>
        <strain evidence="2">djl-6</strain>
    </source>
</reference>
<dbReference type="Proteomes" id="UP000831484">
    <property type="component" value="Plasmid pdjl-6-5"/>
</dbReference>
<proteinExistence type="predicted"/>
<dbReference type="EMBL" id="CP096568">
    <property type="protein sequence ID" value="UPU46980.1"/>
    <property type="molecule type" value="Genomic_DNA"/>
</dbReference>
<organism evidence="1 2">
    <name type="scientific">Rhodococcus qingshengii JCM 15477</name>
    <dbReference type="NCBI Taxonomy" id="1303681"/>
    <lineage>
        <taxon>Bacteria</taxon>
        <taxon>Bacillati</taxon>
        <taxon>Actinomycetota</taxon>
        <taxon>Actinomycetes</taxon>
        <taxon>Mycobacteriales</taxon>
        <taxon>Nocardiaceae</taxon>
        <taxon>Rhodococcus</taxon>
        <taxon>Rhodococcus erythropolis group</taxon>
    </lineage>
</organism>
<gene>
    <name evidence="1" type="ORF">M0639_34740</name>
</gene>
<protein>
    <submittedName>
        <fullName evidence="1">Uncharacterized protein</fullName>
    </submittedName>
</protein>
<keyword evidence="1" id="KW-0614">Plasmid</keyword>
<dbReference type="AlphaFoldDB" id="A0AB38RNN3"/>
<keyword evidence="2" id="KW-1185">Reference proteome</keyword>
<accession>A0AB38RNN3</accession>
<evidence type="ECO:0000313" key="1">
    <source>
        <dbReference type="EMBL" id="UPU46980.1"/>
    </source>
</evidence>
<sequence>MTDTRVHLTEPIPGLPIYLTFAEIKHLPDLTAIFRQATEEVAQGTDPETIATRIKRKARFANSLFEQAMNYRYITQTGDSFSLISASQPGWINITVHPHNAGELRVINNFLNAHDELYDANALDTETNRPHSSGVFNNG</sequence>
<name>A0AB38RNN3_RHOSG</name>
<evidence type="ECO:0000313" key="2">
    <source>
        <dbReference type="Proteomes" id="UP000831484"/>
    </source>
</evidence>
<geneLocation type="plasmid" evidence="1 2">
    <name>pdjl-6-5</name>
</geneLocation>
<dbReference type="RefSeq" id="WP_156525097.1">
    <property type="nucleotide sequence ID" value="NZ_CP096568.1"/>
</dbReference>